<protein>
    <recommendedName>
        <fullName evidence="1">Helitron helicase-like domain-containing protein</fullName>
    </recommendedName>
</protein>
<sequence length="502" mass="58454">MHYDKELGKKYNGIYTFRVQGQMYHFINPLVPADGQKPVNLQLYFYDTEHEVENRLSISSKFREILIAMLAYLLKVNSYSSFFHGLQDLPNLDEYRIMLQSNPTVDQHIYNKPTVSQIRPEDKSMLLHIGRLLQQYVVDMYIKIETSRLDFFRNYQNQNRLRIELYQGFLDSISSGEINGSNVGKRFILPRSFIGGPRDMKRRYLDAMTLVQPYGKPDIFLTMTCNKSWPEIKKLLLPTEKTDNRPDLVSQVFQAKLQILKNELFKKHIFGKVAAYTYVIEFQKRGLSHAHFLIILKHCSKLLTPEAYDRIVSVELPDIHIHKHIHSLVAQHMIHGPCGQMNPNCACVQKTRICKDNYPKHFAESTRHSQNSYPIYRRTDNKRTVKVRGHHLDNRWIFLNTLYGMPSQDTGHYGSKEIIATSFRQAADLLDLLQTDNSAEICLAEAVAYQMPSLFRHLFATILVYCNPPNCKELWLKFKAFLSEDIQQNKTLSAEVVNARVL</sequence>
<dbReference type="Proteomes" id="UP001652660">
    <property type="component" value="Chromosome 1e"/>
</dbReference>
<dbReference type="RefSeq" id="XP_071924722.1">
    <property type="nucleotide sequence ID" value="XM_072068621.1"/>
</dbReference>
<name>A0ABM4VYV5_COFAR</name>
<feature type="domain" description="Helitron helicase-like" evidence="1">
    <location>
        <begin position="117"/>
        <end position="294"/>
    </location>
</feature>
<evidence type="ECO:0000259" key="1">
    <source>
        <dbReference type="Pfam" id="PF14214"/>
    </source>
</evidence>
<dbReference type="Pfam" id="PF14214">
    <property type="entry name" value="Helitron_like_N"/>
    <property type="match status" value="1"/>
</dbReference>
<gene>
    <name evidence="3" type="primary">LOC140015797</name>
</gene>
<keyword evidence="2" id="KW-1185">Reference proteome</keyword>
<evidence type="ECO:0000313" key="2">
    <source>
        <dbReference type="Proteomes" id="UP001652660"/>
    </source>
</evidence>
<organism evidence="2 3">
    <name type="scientific">Coffea arabica</name>
    <name type="common">Arabian coffee</name>
    <dbReference type="NCBI Taxonomy" id="13443"/>
    <lineage>
        <taxon>Eukaryota</taxon>
        <taxon>Viridiplantae</taxon>
        <taxon>Streptophyta</taxon>
        <taxon>Embryophyta</taxon>
        <taxon>Tracheophyta</taxon>
        <taxon>Spermatophyta</taxon>
        <taxon>Magnoliopsida</taxon>
        <taxon>eudicotyledons</taxon>
        <taxon>Gunneridae</taxon>
        <taxon>Pentapetalae</taxon>
        <taxon>asterids</taxon>
        <taxon>lamiids</taxon>
        <taxon>Gentianales</taxon>
        <taxon>Rubiaceae</taxon>
        <taxon>Ixoroideae</taxon>
        <taxon>Gardenieae complex</taxon>
        <taxon>Bertiereae - Coffeeae clade</taxon>
        <taxon>Coffeeae</taxon>
        <taxon>Coffea</taxon>
    </lineage>
</organism>
<proteinExistence type="predicted"/>
<reference evidence="3" key="2">
    <citation type="submission" date="2025-08" db="UniProtKB">
        <authorList>
            <consortium name="RefSeq"/>
        </authorList>
    </citation>
    <scope>IDENTIFICATION</scope>
    <source>
        <tissue evidence="3">Leaves</tissue>
    </source>
</reference>
<reference evidence="2" key="1">
    <citation type="journal article" date="2025" name="Foods">
        <title>Unveiling the Microbial Signatures of Arabica Coffee Cherries: Insights into Ripeness Specific Diversity, Functional Traits, and Implications for Quality and Safety.</title>
        <authorList>
            <consortium name="RefSeq"/>
            <person name="Tenea G.N."/>
            <person name="Cifuentes V."/>
            <person name="Reyes P."/>
            <person name="Cevallos-Vallejos M."/>
        </authorList>
    </citation>
    <scope>NUCLEOTIDE SEQUENCE [LARGE SCALE GENOMIC DNA]</scope>
</reference>
<evidence type="ECO:0000313" key="3">
    <source>
        <dbReference type="RefSeq" id="XP_071924722.1"/>
    </source>
</evidence>
<dbReference type="PANTHER" id="PTHR45786">
    <property type="entry name" value="DNA BINDING PROTEIN-LIKE"/>
    <property type="match status" value="1"/>
</dbReference>
<dbReference type="GeneID" id="140015797"/>
<dbReference type="InterPro" id="IPR025476">
    <property type="entry name" value="Helitron_helicase-like"/>
</dbReference>
<accession>A0ABM4VYV5</accession>
<dbReference type="PANTHER" id="PTHR45786:SF78">
    <property type="entry name" value="ATP-DEPENDENT DNA HELICASE"/>
    <property type="match status" value="1"/>
</dbReference>